<dbReference type="Proteomes" id="UP000308489">
    <property type="component" value="Chromosome 1"/>
</dbReference>
<proteinExistence type="inferred from homology"/>
<dbReference type="Pfam" id="PF01497">
    <property type="entry name" value="Peripla_BP_2"/>
    <property type="match status" value="1"/>
</dbReference>
<evidence type="ECO:0000313" key="8">
    <source>
        <dbReference type="Proteomes" id="UP000308489"/>
    </source>
</evidence>
<keyword evidence="8" id="KW-1185">Reference proteome</keyword>
<feature type="domain" description="Fe/B12 periplasmic-binding" evidence="6">
    <location>
        <begin position="55"/>
        <end position="311"/>
    </location>
</feature>
<dbReference type="InterPro" id="IPR051313">
    <property type="entry name" value="Bact_iron-sidero_bind"/>
</dbReference>
<dbReference type="PANTHER" id="PTHR30532:SF29">
    <property type="entry name" value="FE(3+) DICITRATE-BINDING PERIPLASMIC PROTEIN"/>
    <property type="match status" value="1"/>
</dbReference>
<dbReference type="InterPro" id="IPR002491">
    <property type="entry name" value="ABC_transptr_periplasmic_BD"/>
</dbReference>
<feature type="chain" id="PRO_5020376299" evidence="5">
    <location>
        <begin position="25"/>
        <end position="311"/>
    </location>
</feature>
<dbReference type="CDD" id="cd01146">
    <property type="entry name" value="FhuD"/>
    <property type="match status" value="1"/>
</dbReference>
<gene>
    <name evidence="7" type="primary">yhfQ</name>
    <name evidence="7" type="ORF">NCTC503_01770</name>
</gene>
<evidence type="ECO:0000256" key="3">
    <source>
        <dbReference type="ARBA" id="ARBA00022448"/>
    </source>
</evidence>
<dbReference type="RefSeq" id="WP_138210388.1">
    <property type="nucleotide sequence ID" value="NZ_CBCRUQ010000027.1"/>
</dbReference>
<protein>
    <submittedName>
        <fullName evidence="7">Iron(III) dicitrate ABC transporter</fullName>
    </submittedName>
</protein>
<accession>A0A4U9RGZ5</accession>
<feature type="signal peptide" evidence="5">
    <location>
        <begin position="1"/>
        <end position="24"/>
    </location>
</feature>
<dbReference type="NCBIfam" id="NF008501">
    <property type="entry name" value="PRK11411.1"/>
    <property type="match status" value="1"/>
</dbReference>
<dbReference type="AlphaFoldDB" id="A0A4U9RGZ5"/>
<evidence type="ECO:0000256" key="2">
    <source>
        <dbReference type="ARBA" id="ARBA00008814"/>
    </source>
</evidence>
<dbReference type="PANTHER" id="PTHR30532">
    <property type="entry name" value="IRON III DICITRATE-BINDING PERIPLASMIC PROTEIN"/>
    <property type="match status" value="1"/>
</dbReference>
<evidence type="ECO:0000259" key="6">
    <source>
        <dbReference type="PROSITE" id="PS50983"/>
    </source>
</evidence>
<dbReference type="OrthoDB" id="9793175at2"/>
<dbReference type="KEGG" id="hhw:NCTC503_01770"/>
<dbReference type="Gene3D" id="3.40.50.1980">
    <property type="entry name" value="Nitrogenase molybdenum iron protein domain"/>
    <property type="match status" value="2"/>
</dbReference>
<comment type="subcellular location">
    <subcellularLocation>
        <location evidence="1">Cell envelope</location>
    </subcellularLocation>
</comment>
<evidence type="ECO:0000256" key="4">
    <source>
        <dbReference type="ARBA" id="ARBA00022729"/>
    </source>
</evidence>
<dbReference type="SUPFAM" id="SSF53807">
    <property type="entry name" value="Helical backbone' metal receptor"/>
    <property type="match status" value="1"/>
</dbReference>
<dbReference type="PROSITE" id="PS51257">
    <property type="entry name" value="PROKAR_LIPOPROTEIN"/>
    <property type="match status" value="1"/>
</dbReference>
<name>A0A4U9RGZ5_HATHI</name>
<reference evidence="7 8" key="1">
    <citation type="submission" date="2019-05" db="EMBL/GenBank/DDBJ databases">
        <authorList>
            <consortium name="Pathogen Informatics"/>
        </authorList>
    </citation>
    <scope>NUCLEOTIDE SEQUENCE [LARGE SCALE GENOMIC DNA]</scope>
    <source>
        <strain evidence="7 8">NCTC503</strain>
    </source>
</reference>
<keyword evidence="3" id="KW-0813">Transport</keyword>
<sequence length="311" mass="33992">MKRLTSVLLTAMIGVASIFGSGCATENKDKSTESSEVRVVKHAGGEAKINGTPKRIVVLEIALADALAALDVKAVGIADDSDSKLVIDEIKNKVGNYTSVGSRYEVNLEKVSSLKPDLILADQKKQNAVLGELNKIAPTVTVDSFNGGYKESLDAIHIIADAVNQGSKVNDILKKHNETIAKYKEQIPKDEKRTILPAVVTKSGFHAHADHSYVGSFLTELGLKDPLKAKDSYNKLSIEKVAEINPDVMYLMVSDEDTVIKEWSNNPLWKNLKAVKNNKVFYVSRPKWAVSRGLISSEGIAKDIVETLYKK</sequence>
<comment type="similarity">
    <text evidence="2">Belongs to the bacterial solute-binding protein 8 family.</text>
</comment>
<dbReference type="GO" id="GO:0030288">
    <property type="term" value="C:outer membrane-bounded periplasmic space"/>
    <property type="evidence" value="ECO:0007669"/>
    <property type="project" value="TreeGrafter"/>
</dbReference>
<evidence type="ECO:0000313" key="7">
    <source>
        <dbReference type="EMBL" id="VTQ91242.1"/>
    </source>
</evidence>
<organism evidence="7 8">
    <name type="scientific">Hathewaya histolytica</name>
    <name type="common">Clostridium histolyticum</name>
    <dbReference type="NCBI Taxonomy" id="1498"/>
    <lineage>
        <taxon>Bacteria</taxon>
        <taxon>Bacillati</taxon>
        <taxon>Bacillota</taxon>
        <taxon>Clostridia</taxon>
        <taxon>Eubacteriales</taxon>
        <taxon>Clostridiaceae</taxon>
        <taxon>Hathewaya</taxon>
    </lineage>
</organism>
<dbReference type="GO" id="GO:1901678">
    <property type="term" value="P:iron coordination entity transport"/>
    <property type="evidence" value="ECO:0007669"/>
    <property type="project" value="UniProtKB-ARBA"/>
</dbReference>
<dbReference type="PROSITE" id="PS50983">
    <property type="entry name" value="FE_B12_PBP"/>
    <property type="match status" value="1"/>
</dbReference>
<keyword evidence="4 5" id="KW-0732">Signal</keyword>
<evidence type="ECO:0000256" key="1">
    <source>
        <dbReference type="ARBA" id="ARBA00004196"/>
    </source>
</evidence>
<dbReference type="EMBL" id="LR590481">
    <property type="protein sequence ID" value="VTQ91242.1"/>
    <property type="molecule type" value="Genomic_DNA"/>
</dbReference>
<evidence type="ECO:0000256" key="5">
    <source>
        <dbReference type="SAM" id="SignalP"/>
    </source>
</evidence>